<dbReference type="InterPro" id="IPR023247">
    <property type="entry name" value="IC97/Dnai7-like"/>
</dbReference>
<dbReference type="PANTHER" id="PTHR20929">
    <property type="entry name" value="LUNG ADENOMA SUSCEPTIBILITY 1-RELATED"/>
    <property type="match status" value="1"/>
</dbReference>
<proteinExistence type="inferred from homology"/>
<feature type="compositionally biased region" description="Basic and acidic residues" evidence="3">
    <location>
        <begin position="12"/>
        <end position="64"/>
    </location>
</feature>
<dbReference type="Pfam" id="PF15927">
    <property type="entry name" value="Casc1_N"/>
    <property type="match status" value="1"/>
</dbReference>
<comment type="caution">
    <text evidence="6">The sequence shown here is derived from an EMBL/GenBank/DDBJ whole genome shotgun (WGS) entry which is preliminary data.</text>
</comment>
<evidence type="ECO:0000259" key="4">
    <source>
        <dbReference type="Pfam" id="PF12366"/>
    </source>
</evidence>
<dbReference type="PRINTS" id="PR02043">
    <property type="entry name" value="CANCERSCCP1"/>
</dbReference>
<dbReference type="AlphaFoldDB" id="A0ABD1IPR2"/>
<protein>
    <recommendedName>
        <fullName evidence="2">Dynein axonemal intermediate chain 7</fullName>
    </recommendedName>
</protein>
<feature type="domain" description="IC97/Casc1 N-terminal" evidence="5">
    <location>
        <begin position="26"/>
        <end position="223"/>
    </location>
</feature>
<reference evidence="6 7" key="1">
    <citation type="submission" date="2024-09" db="EMBL/GenBank/DDBJ databases">
        <title>A chromosome-level genome assembly of Gray's grenadier anchovy, Coilia grayii.</title>
        <authorList>
            <person name="Fu Z."/>
        </authorList>
    </citation>
    <scope>NUCLEOTIDE SEQUENCE [LARGE SCALE GENOMIC DNA]</scope>
    <source>
        <strain evidence="6">G4</strain>
        <tissue evidence="6">Muscle</tissue>
    </source>
</reference>
<evidence type="ECO:0000313" key="7">
    <source>
        <dbReference type="Proteomes" id="UP001591681"/>
    </source>
</evidence>
<keyword evidence="7" id="KW-1185">Reference proteome</keyword>
<evidence type="ECO:0000256" key="2">
    <source>
        <dbReference type="ARBA" id="ARBA00024414"/>
    </source>
</evidence>
<feature type="compositionally biased region" description="Basic residues" evidence="3">
    <location>
        <begin position="1"/>
        <end position="10"/>
    </location>
</feature>
<comment type="similarity">
    <text evidence="1">Belongs to the DNAI7 family.</text>
</comment>
<evidence type="ECO:0000256" key="1">
    <source>
        <dbReference type="ARBA" id="ARBA00024332"/>
    </source>
</evidence>
<sequence length="738" mass="82937">MQSAKKKGSKISKAEKEKLQKEEDERKQKEEEEARLAAERDEQERRERQHREQQEQERLELKDKERREDELNELRHLLEENHTAVTKLEAELKRKAKWERYMRCDGSPDPSVLQEINTFISLWWEDAETQVTPVLQQCDLALQLIEELEGLIANDPEPQEMMQYKDTLLSLQKLVHAKHNLITEDILKLANTQSDIETGNMQSVVQDKNITLCLWANLNKNPRFKGFEFQEVRLGFRLPKQLAVSDVAVRILHTRYDHLSHLSRPTPPRSRSSFASVAAGDQESQGPAHTPLPPPTAAAEAEGEQEERASALPGDEAEVQSLKSESRKSAMSVHSGKEDRKSAPLKPVEEGGSGLEETQTLVEGVQSGEGMSPPPAVESAVTESLVASVVDLHQFSSLGGVFYFDVFHLPPQAHSLNGWEIRQLLDMGLQVFPYPCEHTPLHSTTSAKLDESIALSCPPVGASVSLPDSVIFLEEPQVARWDPTDQHWKTDCISDVSYDASERRISFKMDSFYVFTLMQDSYANMPFQDWELRPLGQDTALLTINGALIELSITIKGNQCMLQTALENAPAHIQGQWMSASALQKAMRAAGINIFTDEHSDKYVSVNAKDPLIEHTVYEQMALLSSAVAFSWSQWNAQCGQEHLVLQVCEQLEAGPVKLGAWSLYLLGAQRSQRLAMSEGSPAFSPQLAPGTEFHSTFLHMLRDALSPDATQRIRASHHHYVETVQRLLCATRVLTYS</sequence>
<feature type="region of interest" description="Disordered" evidence="3">
    <location>
        <begin position="260"/>
        <end position="356"/>
    </location>
</feature>
<feature type="domain" description="CASC1 C-terminal" evidence="4">
    <location>
        <begin position="486"/>
        <end position="648"/>
    </location>
</feature>
<name>A0ABD1IPR2_9TELE</name>
<evidence type="ECO:0000256" key="3">
    <source>
        <dbReference type="SAM" id="MobiDB-lite"/>
    </source>
</evidence>
<organism evidence="6 7">
    <name type="scientific">Coilia grayii</name>
    <name type="common">Gray's grenadier anchovy</name>
    <dbReference type="NCBI Taxonomy" id="363190"/>
    <lineage>
        <taxon>Eukaryota</taxon>
        <taxon>Metazoa</taxon>
        <taxon>Chordata</taxon>
        <taxon>Craniata</taxon>
        <taxon>Vertebrata</taxon>
        <taxon>Euteleostomi</taxon>
        <taxon>Actinopterygii</taxon>
        <taxon>Neopterygii</taxon>
        <taxon>Teleostei</taxon>
        <taxon>Clupei</taxon>
        <taxon>Clupeiformes</taxon>
        <taxon>Clupeoidei</taxon>
        <taxon>Engraulidae</taxon>
        <taxon>Coilinae</taxon>
        <taxon>Coilia</taxon>
    </lineage>
</organism>
<dbReference type="Pfam" id="PF12366">
    <property type="entry name" value="Casc1_C"/>
    <property type="match status" value="1"/>
</dbReference>
<evidence type="ECO:0000313" key="6">
    <source>
        <dbReference type="EMBL" id="KAL2076614.1"/>
    </source>
</evidence>
<gene>
    <name evidence="6" type="ORF">ACEWY4_027786</name>
</gene>
<dbReference type="InterPro" id="IPR031826">
    <property type="entry name" value="IC97/Casc1_N"/>
</dbReference>
<feature type="region of interest" description="Disordered" evidence="3">
    <location>
        <begin position="1"/>
        <end position="64"/>
    </location>
</feature>
<evidence type="ECO:0000259" key="5">
    <source>
        <dbReference type="Pfam" id="PF15927"/>
    </source>
</evidence>
<dbReference type="InterPro" id="IPR022110">
    <property type="entry name" value="CASC1_C"/>
</dbReference>
<dbReference type="EMBL" id="JBHFQA010000182">
    <property type="protein sequence ID" value="KAL2076614.1"/>
    <property type="molecule type" value="Genomic_DNA"/>
</dbReference>
<dbReference type="PANTHER" id="PTHR20929:SF11">
    <property type="entry name" value="DYNEIN AXONEMAL INTERMEDIATE CHAIN 7"/>
    <property type="match status" value="1"/>
</dbReference>
<accession>A0ABD1IPR2</accession>
<dbReference type="Proteomes" id="UP001591681">
    <property type="component" value="Unassembled WGS sequence"/>
</dbReference>